<dbReference type="InterPro" id="IPR011042">
    <property type="entry name" value="6-blade_b-propeller_TolB-like"/>
</dbReference>
<reference evidence="3" key="1">
    <citation type="submission" date="2022-08" db="UniProtKB">
        <authorList>
            <consortium name="EnsemblMetazoa"/>
        </authorList>
    </citation>
    <scope>IDENTIFICATION</scope>
    <source>
        <strain evidence="3">05x7-T-G4-1.051#20</strain>
    </source>
</reference>
<sequence>MVGPVAMIQTIILCSISFERLKQFMATISFKKENKEGDEDKVDTASTPTQGCGCCKRCKVNQPGIIPVRPFLECDKHRPYLCAYCCLDCNVPICLKCTKQQHNKHTIGDIFELNENASSGAGNQVKGPYFYPKATVVGSRAHNCYEVIRRQANKQAEILHNIVTDVLQEALNSVDEMELRDADILEKYENELNTRNAKIDGNKDAEVLYQRDEEVSSDKNILSGKINFRAPRFLKGMPNTKEINAQFGIIKPSMIDRRTSKNRELLSKPKPLFEIDSQSKYTLYVRYFHSNKILQSGTGLELYVLNEKGECLETIQTVSGIDMPSGLTVLEDGTILYTDYRCKRVRRIKSDRKIEEFATTEGKPNGICGTRSGEIIVCLQDCHNVQAKVVWFDHFGNLLREYTHIYLSGPTSVYENINYDICITDENMRNIMVIDKDLDIRFVYDGNISTGNVSKFTPRDICCDRIGHILVADFTNRVIHLLDEDGHFICYILTKEDNLSYPHGLCVDKEDRLWVAERFSKKIKVFQYLS</sequence>
<keyword evidence="1" id="KW-0479">Metal-binding</keyword>
<dbReference type="SUPFAM" id="SSF63829">
    <property type="entry name" value="Calcium-dependent phosphotriesterase"/>
    <property type="match status" value="1"/>
</dbReference>
<dbReference type="PROSITE" id="PS50119">
    <property type="entry name" value="ZF_BBOX"/>
    <property type="match status" value="1"/>
</dbReference>
<evidence type="ECO:0000259" key="2">
    <source>
        <dbReference type="PROSITE" id="PS50119"/>
    </source>
</evidence>
<dbReference type="InterPro" id="IPR000315">
    <property type="entry name" value="Znf_B-box"/>
</dbReference>
<keyword evidence="1" id="KW-0863">Zinc-finger</keyword>
<dbReference type="GO" id="GO:0000209">
    <property type="term" value="P:protein polyubiquitination"/>
    <property type="evidence" value="ECO:0007669"/>
    <property type="project" value="TreeGrafter"/>
</dbReference>
<dbReference type="SUPFAM" id="SSF57845">
    <property type="entry name" value="B-box zinc-binding domain"/>
    <property type="match status" value="1"/>
</dbReference>
<evidence type="ECO:0000313" key="4">
    <source>
        <dbReference type="Proteomes" id="UP000005408"/>
    </source>
</evidence>
<dbReference type="Proteomes" id="UP000005408">
    <property type="component" value="Unassembled WGS sequence"/>
</dbReference>
<proteinExistence type="predicted"/>
<evidence type="ECO:0000313" key="3">
    <source>
        <dbReference type="EnsemblMetazoa" id="G1362.2:cds"/>
    </source>
</evidence>
<dbReference type="AlphaFoldDB" id="A0A8W8ID72"/>
<name>A0A8W8ID72_MAGGI</name>
<dbReference type="GO" id="GO:0043161">
    <property type="term" value="P:proteasome-mediated ubiquitin-dependent protein catabolic process"/>
    <property type="evidence" value="ECO:0007669"/>
    <property type="project" value="TreeGrafter"/>
</dbReference>
<keyword evidence="1" id="KW-0862">Zinc</keyword>
<dbReference type="CDD" id="cd05819">
    <property type="entry name" value="NHL"/>
    <property type="match status" value="1"/>
</dbReference>
<dbReference type="GO" id="GO:0061630">
    <property type="term" value="F:ubiquitin protein ligase activity"/>
    <property type="evidence" value="ECO:0007669"/>
    <property type="project" value="TreeGrafter"/>
</dbReference>
<keyword evidence="4" id="KW-1185">Reference proteome</keyword>
<accession>A0A8W8ID72</accession>
<feature type="domain" description="B box-type" evidence="2">
    <location>
        <begin position="69"/>
        <end position="110"/>
    </location>
</feature>
<dbReference type="Gene3D" id="3.30.160.60">
    <property type="entry name" value="Classic Zinc Finger"/>
    <property type="match status" value="1"/>
</dbReference>
<organism evidence="3 4">
    <name type="scientific">Magallana gigas</name>
    <name type="common">Pacific oyster</name>
    <name type="synonym">Crassostrea gigas</name>
    <dbReference type="NCBI Taxonomy" id="29159"/>
    <lineage>
        <taxon>Eukaryota</taxon>
        <taxon>Metazoa</taxon>
        <taxon>Spiralia</taxon>
        <taxon>Lophotrochozoa</taxon>
        <taxon>Mollusca</taxon>
        <taxon>Bivalvia</taxon>
        <taxon>Autobranchia</taxon>
        <taxon>Pteriomorphia</taxon>
        <taxon>Ostreida</taxon>
        <taxon>Ostreoidea</taxon>
        <taxon>Ostreidae</taxon>
        <taxon>Magallana</taxon>
    </lineage>
</organism>
<protein>
    <recommendedName>
        <fullName evidence="2">B box-type domain-containing protein</fullName>
    </recommendedName>
</protein>
<dbReference type="InterPro" id="IPR050952">
    <property type="entry name" value="TRIM-NHL_E3_ligases"/>
</dbReference>
<evidence type="ECO:0000256" key="1">
    <source>
        <dbReference type="PROSITE-ProRule" id="PRU00024"/>
    </source>
</evidence>
<dbReference type="PANTHER" id="PTHR24104">
    <property type="entry name" value="E3 UBIQUITIN-PROTEIN LIGASE NHLRC1-RELATED"/>
    <property type="match status" value="1"/>
</dbReference>
<dbReference type="EnsemblMetazoa" id="G1362.2">
    <property type="protein sequence ID" value="G1362.2:cds"/>
    <property type="gene ID" value="G1362"/>
</dbReference>
<dbReference type="PANTHER" id="PTHR24104:SF57">
    <property type="entry name" value="BEE-MILK PROTEIN"/>
    <property type="match status" value="1"/>
</dbReference>
<dbReference type="GO" id="GO:0008270">
    <property type="term" value="F:zinc ion binding"/>
    <property type="evidence" value="ECO:0007669"/>
    <property type="project" value="UniProtKB-KW"/>
</dbReference>
<dbReference type="Gene3D" id="2.120.10.30">
    <property type="entry name" value="TolB, C-terminal domain"/>
    <property type="match status" value="2"/>
</dbReference>